<accession>A0A6I3LMZ7</accession>
<dbReference type="InterPro" id="IPR010559">
    <property type="entry name" value="Sig_transdc_His_kin_internal"/>
</dbReference>
<feature type="transmembrane region" description="Helical" evidence="1">
    <location>
        <begin position="746"/>
        <end position="768"/>
    </location>
</feature>
<dbReference type="Pfam" id="PF07494">
    <property type="entry name" value="Reg_prop"/>
    <property type="match status" value="1"/>
</dbReference>
<dbReference type="GO" id="GO:0000155">
    <property type="term" value="F:phosphorelay sensor kinase activity"/>
    <property type="evidence" value="ECO:0007669"/>
    <property type="project" value="InterPro"/>
</dbReference>
<dbReference type="SUPFAM" id="SSF50998">
    <property type="entry name" value="Quinoprotein alcohol dehydrogenase-like"/>
    <property type="match status" value="1"/>
</dbReference>
<keyword evidence="3" id="KW-0418">Kinase</keyword>
<dbReference type="RefSeq" id="WP_155092007.1">
    <property type="nucleotide sequence ID" value="NZ_CP102754.1"/>
</dbReference>
<dbReference type="Gene3D" id="3.30.565.10">
    <property type="entry name" value="Histidine kinase-like ATPase, C-terminal domain"/>
    <property type="match status" value="1"/>
</dbReference>
<dbReference type="OrthoDB" id="9809670at2"/>
<organism evidence="3 4">
    <name type="scientific">Myroides albus</name>
    <dbReference type="NCBI Taxonomy" id="2562892"/>
    <lineage>
        <taxon>Bacteria</taxon>
        <taxon>Pseudomonadati</taxon>
        <taxon>Bacteroidota</taxon>
        <taxon>Flavobacteriia</taxon>
        <taxon>Flavobacteriales</taxon>
        <taxon>Flavobacteriaceae</taxon>
        <taxon>Myroides</taxon>
    </lineage>
</organism>
<feature type="domain" description="Signal transduction histidine kinase internal region" evidence="2">
    <location>
        <begin position="804"/>
        <end position="881"/>
    </location>
</feature>
<keyword evidence="1" id="KW-1133">Transmembrane helix</keyword>
<dbReference type="PANTHER" id="PTHR34220:SF7">
    <property type="entry name" value="SENSOR HISTIDINE KINASE YPDA"/>
    <property type="match status" value="1"/>
</dbReference>
<dbReference type="Gene3D" id="2.130.10.10">
    <property type="entry name" value="YVTN repeat-like/Quinoprotein amine dehydrogenase"/>
    <property type="match status" value="2"/>
</dbReference>
<gene>
    <name evidence="3" type="ORF">GJV76_07420</name>
</gene>
<keyword evidence="1" id="KW-0812">Transmembrane</keyword>
<dbReference type="InterPro" id="IPR036890">
    <property type="entry name" value="HATPase_C_sf"/>
</dbReference>
<proteinExistence type="predicted"/>
<dbReference type="Proteomes" id="UP000438760">
    <property type="component" value="Unassembled WGS sequence"/>
</dbReference>
<keyword evidence="1" id="KW-0472">Membrane</keyword>
<protein>
    <submittedName>
        <fullName evidence="3">Sensor histidine kinase</fullName>
    </submittedName>
</protein>
<dbReference type="InterPro" id="IPR011047">
    <property type="entry name" value="Quinoprotein_ADH-like_sf"/>
</dbReference>
<dbReference type="EMBL" id="WMJX01000012">
    <property type="protein sequence ID" value="MTG97971.1"/>
    <property type="molecule type" value="Genomic_DNA"/>
</dbReference>
<reference evidence="3 4" key="1">
    <citation type="submission" date="2019-11" db="EMBL/GenBank/DDBJ databases">
        <title>Genome of Strain BIT-d1.</title>
        <authorList>
            <person name="Yang Y."/>
        </authorList>
    </citation>
    <scope>NUCLEOTIDE SEQUENCE [LARGE SCALE GENOMIC DNA]</scope>
    <source>
        <strain evidence="3 4">BIT-d1</strain>
    </source>
</reference>
<evidence type="ECO:0000313" key="3">
    <source>
        <dbReference type="EMBL" id="MTG97971.1"/>
    </source>
</evidence>
<dbReference type="Pfam" id="PF06580">
    <property type="entry name" value="His_kinase"/>
    <property type="match status" value="1"/>
</dbReference>
<dbReference type="AlphaFoldDB" id="A0A6I3LMZ7"/>
<name>A0A6I3LMZ7_9FLAO</name>
<keyword evidence="3" id="KW-0808">Transferase</keyword>
<dbReference type="PANTHER" id="PTHR34220">
    <property type="entry name" value="SENSOR HISTIDINE KINASE YPDA"/>
    <property type="match status" value="1"/>
</dbReference>
<evidence type="ECO:0000256" key="1">
    <source>
        <dbReference type="SAM" id="Phobius"/>
    </source>
</evidence>
<dbReference type="InterPro" id="IPR011110">
    <property type="entry name" value="Reg_prop"/>
</dbReference>
<evidence type="ECO:0000313" key="4">
    <source>
        <dbReference type="Proteomes" id="UP000438760"/>
    </source>
</evidence>
<comment type="caution">
    <text evidence="3">The sequence shown here is derived from an EMBL/GenBank/DDBJ whole genome shotgun (WGS) entry which is preliminary data.</text>
</comment>
<dbReference type="InterPro" id="IPR015943">
    <property type="entry name" value="WD40/YVTN_repeat-like_dom_sf"/>
</dbReference>
<evidence type="ECO:0000259" key="2">
    <source>
        <dbReference type="Pfam" id="PF06580"/>
    </source>
</evidence>
<dbReference type="SUPFAM" id="SSF55874">
    <property type="entry name" value="ATPase domain of HSP90 chaperone/DNA topoisomerase II/histidine kinase"/>
    <property type="match status" value="1"/>
</dbReference>
<dbReference type="GO" id="GO:0016020">
    <property type="term" value="C:membrane"/>
    <property type="evidence" value="ECO:0007669"/>
    <property type="project" value="InterPro"/>
</dbReference>
<keyword evidence="4" id="KW-1185">Reference proteome</keyword>
<dbReference type="InterPro" id="IPR050640">
    <property type="entry name" value="Bact_2-comp_sensor_kinase"/>
</dbReference>
<sequence length="1000" mass="115081">MELVKKWHILLLLLVGLNVLGQNNYITKRLSVSDGLLANDIRTLCLDSNGVLWIGSRSGLTQIIQGNITANAAATEFRYTNVTDIIEDSNKSIWVSSYGQGVLYQNEGTKRLFTTQDGLISDRIRKFFIHRDQLYVGTVEGLSIININDFSIRSPQYVKNRDHNFEVSGFFAVEDKVYATTINDGTYLIDDTSLIKVNDIERVLSVYQYGDYVFYGCQFGLVVENIKTRELNYHADLPSVRLIKEINGQVVFVSSGMFENKGGIYKWENDKSVDVTQEFNVTSTDLYSLAYDKVNDFLYVGSESEGLYKVDMFSALSYDTSIGRIMALTSHHKRLYVFAKNGLTIKSDDKVISHTPNLKFKQFQEKHYHKFQKLATKENHFFELDYTIPANKIIYYKAIVKNNAIWVSTNIGMFEVDLDGNILSYYNIHHYQFEFINNTLIESNPYGGVRVYSDIQQMKYDYHLRIEGTNIPRDIVDIKQLGNRLFFAGALDGLYSYSDKEGFVSLKEKGSFTERRLKMLAIKEPNKRMYVATDFNDIYCLSVENDTVKINNLISNEELFGTNINLLEVVNNKLIIGTNKGLTIITKTGKFYINEEQGMSNPEITSATTIGNVLYIGTTEGIYILDTQYFQPREQSLNVKLTRLLINGKEYTDESGNTVIKKELKLPYQSNSMQIGFNVLGAKYPDKLLFKYRLKLTENWNDVKGSKIDLHYLEAGIYPIDLKIYDFDSGTEMIYPLLYLEIEKPFYLKLWFFISCGALIFLITYLVYRSRLVRLKQQQEVEASKLNHEKDKLSYEKRLAEVKLLSVRSQMNTHFIFNVLSSIQFYILDNQSEAAFTYLGKFSKFIRASLSLSSKERITLAEELDYLAKYVDIENMRLEGRMRFTVESHLIVELNEVMVPPMLLQPFVENSIVHAFPPSIERPEINIELYQKLNDIEIVITDNGIGSNSKKTKRHTGTSVGMTIVRERMSFIQDYLDEDLVTTIDEHGTRVVMKLKGIIK</sequence>